<dbReference type="RefSeq" id="YP_009877000.1">
    <property type="nucleotide sequence ID" value="NC_049384.1"/>
</dbReference>
<keyword evidence="1" id="KW-1133">Transmembrane helix</keyword>
<organism evidence="2 3">
    <name type="scientific">Enterobacter phage EspM4VN</name>
    <dbReference type="NCBI Taxonomy" id="2137745"/>
    <lineage>
        <taxon>Viruses</taxon>
        <taxon>Duplodnaviria</taxon>
        <taxon>Heunggongvirae</taxon>
        <taxon>Uroviricota</taxon>
        <taxon>Caudoviricetes</taxon>
        <taxon>Pantevenvirales</taxon>
        <taxon>Ackermannviridae</taxon>
        <taxon>Aglimvirinae</taxon>
        <taxon>Agtrevirus</taxon>
        <taxon>Agtrevirus EM4</taxon>
    </lineage>
</organism>
<accession>A0A4V0P766</accession>
<evidence type="ECO:0000313" key="3">
    <source>
        <dbReference type="Proteomes" id="UP000248666"/>
    </source>
</evidence>
<protein>
    <submittedName>
        <fullName evidence="2">Uncharacterized protein</fullName>
    </submittedName>
</protein>
<evidence type="ECO:0000256" key="1">
    <source>
        <dbReference type="SAM" id="Phobius"/>
    </source>
</evidence>
<dbReference type="GeneID" id="55806205"/>
<sequence>MRQVLQNSDHPDKRDHSATEAYIVAINHILALVMSGVMFMSASLVWSERRGQVPKCDEDTEVRVVAWLQL</sequence>
<dbReference type="Proteomes" id="UP000248666">
    <property type="component" value="Segment"/>
</dbReference>
<dbReference type="EMBL" id="LC373201">
    <property type="protein sequence ID" value="BBK03767.1"/>
    <property type="molecule type" value="Genomic_DNA"/>
</dbReference>
<feature type="transmembrane region" description="Helical" evidence="1">
    <location>
        <begin position="21"/>
        <end position="46"/>
    </location>
</feature>
<reference evidence="2 3" key="1">
    <citation type="submission" date="2018-02" db="EMBL/GenBank/DDBJ databases">
        <title>Isolation and characterization of bacteriophage of Enterobacter asburiae, a cause of soft rot disease of plants in Vietnam.</title>
        <authorList>
            <person name="Doi K."/>
            <person name="Nagayoshi Y."/>
            <person name="Fujino Y."/>
            <person name="Thanh N.C."/>
        </authorList>
    </citation>
    <scope>NUCLEOTIDE SEQUENCE [LARGE SCALE GENOMIC DNA]</scope>
</reference>
<name>A0A4V0P766_9CAUD</name>
<dbReference type="KEGG" id="vg:55806205"/>
<evidence type="ECO:0000313" key="2">
    <source>
        <dbReference type="EMBL" id="BBK03767.1"/>
    </source>
</evidence>
<keyword evidence="1" id="KW-0812">Transmembrane</keyword>
<keyword evidence="1" id="KW-0472">Membrane</keyword>
<keyword evidence="3" id="KW-1185">Reference proteome</keyword>
<proteinExistence type="predicted"/>